<feature type="transmembrane region" description="Helical" evidence="1">
    <location>
        <begin position="20"/>
        <end position="36"/>
    </location>
</feature>
<evidence type="ECO:0000313" key="2">
    <source>
        <dbReference type="EMBL" id="MBW97534.1"/>
    </source>
</evidence>
<feature type="transmembrane region" description="Helical" evidence="1">
    <location>
        <begin position="42"/>
        <end position="60"/>
    </location>
</feature>
<keyword evidence="1" id="KW-0812">Transmembrane</keyword>
<keyword evidence="1" id="KW-1133">Transmembrane helix</keyword>
<accession>A0A2P2JVM4</accession>
<organism evidence="2">
    <name type="scientific">Rhizophora mucronata</name>
    <name type="common">Asiatic mangrove</name>
    <dbReference type="NCBI Taxonomy" id="61149"/>
    <lineage>
        <taxon>Eukaryota</taxon>
        <taxon>Viridiplantae</taxon>
        <taxon>Streptophyta</taxon>
        <taxon>Embryophyta</taxon>
        <taxon>Tracheophyta</taxon>
        <taxon>Spermatophyta</taxon>
        <taxon>Magnoliopsida</taxon>
        <taxon>eudicotyledons</taxon>
        <taxon>Gunneridae</taxon>
        <taxon>Pentapetalae</taxon>
        <taxon>rosids</taxon>
        <taxon>fabids</taxon>
        <taxon>Malpighiales</taxon>
        <taxon>Rhizophoraceae</taxon>
        <taxon>Rhizophora</taxon>
    </lineage>
</organism>
<proteinExistence type="predicted"/>
<keyword evidence="1" id="KW-0472">Membrane</keyword>
<sequence>MVTYLDKLLDILQQGIKFPCILYLDFILYFITVLSGHHTVTVFSSSFLFACFFGSFFLSLKFDNSLPTLNCFFSLIHQLTLFSCMRLNDGCKLCFVDCQDCLCWF</sequence>
<dbReference type="EMBL" id="GGEC01017051">
    <property type="protein sequence ID" value="MBW97534.1"/>
    <property type="molecule type" value="Transcribed_RNA"/>
</dbReference>
<dbReference type="AlphaFoldDB" id="A0A2P2JVM4"/>
<reference evidence="2" key="1">
    <citation type="submission" date="2018-02" db="EMBL/GenBank/DDBJ databases">
        <title>Rhizophora mucronata_Transcriptome.</title>
        <authorList>
            <person name="Meera S.P."/>
            <person name="Sreeshan A."/>
            <person name="Augustine A."/>
        </authorList>
    </citation>
    <scope>NUCLEOTIDE SEQUENCE</scope>
    <source>
        <tissue evidence="2">Leaf</tissue>
    </source>
</reference>
<name>A0A2P2JVM4_RHIMU</name>
<evidence type="ECO:0000256" key="1">
    <source>
        <dbReference type="SAM" id="Phobius"/>
    </source>
</evidence>
<protein>
    <submittedName>
        <fullName evidence="2">Uncharacterized protein</fullName>
    </submittedName>
</protein>